<dbReference type="STRING" id="52689.AKG39_02300"/>
<comment type="similarity">
    <text evidence="1">Belongs to the UPF0342 family.</text>
</comment>
<evidence type="ECO:0000313" key="3">
    <source>
        <dbReference type="Proteomes" id="UP000036873"/>
    </source>
</evidence>
<comment type="caution">
    <text evidence="2">The sequence shown here is derived from an EMBL/GenBank/DDBJ whole genome shotgun (WGS) entry which is preliminary data.</text>
</comment>
<proteinExistence type="inferred from homology"/>
<dbReference type="InterPro" id="IPR023378">
    <property type="entry name" value="YheA/YmcA-like_dom_sf"/>
</dbReference>
<accession>A0A0L6U672</accession>
<dbReference type="Proteomes" id="UP000036873">
    <property type="component" value="Unassembled WGS sequence"/>
</dbReference>
<evidence type="ECO:0000256" key="1">
    <source>
        <dbReference type="HAMAP-Rule" id="MF_01526"/>
    </source>
</evidence>
<dbReference type="Gene3D" id="1.20.1500.10">
    <property type="entry name" value="YheA/YmcA-like"/>
    <property type="match status" value="1"/>
</dbReference>
<dbReference type="OrthoDB" id="9811402at2"/>
<dbReference type="InterPro" id="IPR010368">
    <property type="entry name" value="Com_YlbF"/>
</dbReference>
<keyword evidence="3" id="KW-1185">Reference proteome</keyword>
<dbReference type="SUPFAM" id="SSF158622">
    <property type="entry name" value="YheA/YmcA-like"/>
    <property type="match status" value="1"/>
</dbReference>
<name>A0A0L6U672_9FIRM</name>
<dbReference type="AlphaFoldDB" id="A0A0L6U672"/>
<dbReference type="PATRIC" id="fig|52689.4.peg.3165"/>
<dbReference type="HAMAP" id="MF_01526">
    <property type="entry name" value="UPF0342"/>
    <property type="match status" value="1"/>
</dbReference>
<dbReference type="RefSeq" id="WP_050738739.1">
    <property type="nucleotide sequence ID" value="NZ_LGYO01000006.1"/>
</dbReference>
<dbReference type="EMBL" id="LGYO01000006">
    <property type="protein sequence ID" value="KNZ43290.1"/>
    <property type="molecule type" value="Genomic_DNA"/>
</dbReference>
<gene>
    <name evidence="2" type="ORF">AKG39_02300</name>
</gene>
<organism evidence="2 3">
    <name type="scientific">Acetobacterium bakii</name>
    <dbReference type="NCBI Taxonomy" id="52689"/>
    <lineage>
        <taxon>Bacteria</taxon>
        <taxon>Bacillati</taxon>
        <taxon>Bacillota</taxon>
        <taxon>Clostridia</taxon>
        <taxon>Eubacteriales</taxon>
        <taxon>Eubacteriaceae</taxon>
        <taxon>Acetobacterium</taxon>
    </lineage>
</organism>
<evidence type="ECO:0000313" key="2">
    <source>
        <dbReference type="EMBL" id="KNZ43290.1"/>
    </source>
</evidence>
<dbReference type="Pfam" id="PF06133">
    <property type="entry name" value="Com_YlbF"/>
    <property type="match status" value="1"/>
</dbReference>
<protein>
    <recommendedName>
        <fullName evidence="1">UPF0342 protein AKG39_02300</fullName>
    </recommendedName>
</protein>
<sequence>MNVYDEANNLAKALKESSEYKNFLEAKVKLEKDAEKYEMAKDYMRKQMEVQSMQMMGQELTEEQISSYNTLANTIMGIPEIAEFFQTQMYFSVIFQDITDIIAKAVDLDMGLFDENGEVCGS</sequence>
<reference evidence="3" key="1">
    <citation type="submission" date="2015-07" db="EMBL/GenBank/DDBJ databases">
        <title>Draft genome sequence of Acetobacterium bakii DSM 8293, a potential psychrophilic chemical producer through syngas fermentation.</title>
        <authorList>
            <person name="Song Y."/>
            <person name="Hwang S."/>
            <person name="Cho B.-K."/>
        </authorList>
    </citation>
    <scope>NUCLEOTIDE SEQUENCE [LARGE SCALE GENOMIC DNA]</scope>
    <source>
        <strain evidence="3">DSM 8239</strain>
    </source>
</reference>